<dbReference type="AlphaFoldDB" id="Q7UMI4"/>
<reference evidence="1 2" key="1">
    <citation type="journal article" date="2003" name="Proc. Natl. Acad. Sci. U.S.A.">
        <title>Complete genome sequence of the marine planctomycete Pirellula sp. strain 1.</title>
        <authorList>
            <person name="Gloeckner F.O."/>
            <person name="Kube M."/>
            <person name="Bauer M."/>
            <person name="Teeling H."/>
            <person name="Lombardot T."/>
            <person name="Ludwig W."/>
            <person name="Gade D."/>
            <person name="Beck A."/>
            <person name="Borzym K."/>
            <person name="Heitmann K."/>
            <person name="Rabus R."/>
            <person name="Schlesner H."/>
            <person name="Amann R."/>
            <person name="Reinhardt R."/>
        </authorList>
    </citation>
    <scope>NUCLEOTIDE SEQUENCE [LARGE SCALE GENOMIC DNA]</scope>
    <source>
        <strain evidence="2">DSM 10527 / NCIMB 13988 / SH1</strain>
    </source>
</reference>
<dbReference type="KEGG" id="rba:RB8814"/>
<sequence length="78" mass="8719">MRNLISTQRVVRISHIVDVMRTNAAETLCVVIHTCSLQWEGLGYPGSSAPEPLAASFAAIKPWRFSFATDQTCHRSMR</sequence>
<dbReference type="HOGENOM" id="CLU_2619666_0_0_0"/>
<keyword evidence="2" id="KW-1185">Reference proteome</keyword>
<dbReference type="EnsemblBacteria" id="CAD75933">
    <property type="protein sequence ID" value="CAD75933"/>
    <property type="gene ID" value="RB8814"/>
</dbReference>
<name>Q7UMI4_RHOBA</name>
<accession>Q7UMI4</accession>
<gene>
    <name evidence="1" type="ordered locus">RB8814</name>
</gene>
<proteinExistence type="predicted"/>
<protein>
    <submittedName>
        <fullName evidence="1">Uncharacterized protein</fullName>
    </submittedName>
</protein>
<dbReference type="InParanoid" id="Q7UMI4"/>
<dbReference type="EMBL" id="BX294148">
    <property type="protein sequence ID" value="CAD75933.1"/>
    <property type="molecule type" value="Genomic_DNA"/>
</dbReference>
<organism evidence="1 2">
    <name type="scientific">Rhodopirellula baltica (strain DSM 10527 / NCIMB 13988 / SH1)</name>
    <dbReference type="NCBI Taxonomy" id="243090"/>
    <lineage>
        <taxon>Bacteria</taxon>
        <taxon>Pseudomonadati</taxon>
        <taxon>Planctomycetota</taxon>
        <taxon>Planctomycetia</taxon>
        <taxon>Pirellulales</taxon>
        <taxon>Pirellulaceae</taxon>
        <taxon>Rhodopirellula</taxon>
    </lineage>
</organism>
<dbReference type="STRING" id="243090.RB8814"/>
<evidence type="ECO:0000313" key="1">
    <source>
        <dbReference type="EMBL" id="CAD75933.1"/>
    </source>
</evidence>
<dbReference type="Proteomes" id="UP000001025">
    <property type="component" value="Chromosome"/>
</dbReference>
<evidence type="ECO:0000313" key="2">
    <source>
        <dbReference type="Proteomes" id="UP000001025"/>
    </source>
</evidence>